<dbReference type="STRING" id="642227.HA49_06175"/>
<dbReference type="Pfam" id="PF08241">
    <property type="entry name" value="Methyltransf_11"/>
    <property type="match status" value="1"/>
</dbReference>
<evidence type="ECO:0000256" key="1">
    <source>
        <dbReference type="ARBA" id="ARBA00008361"/>
    </source>
</evidence>
<evidence type="ECO:0000259" key="4">
    <source>
        <dbReference type="Pfam" id="PF08241"/>
    </source>
</evidence>
<sequence length="252" mass="28430">MPSTVSDRNWFSAGGSDYAQYRPRYPAELAAFLASLAPDRQSALDVGCGNGQLTCLLADYFESVTGTDPSETQIHSAVPHKRVTYHCAAAETLPQDAKQYSLITAAQAAHWFKLEQFYREVKRVAVPEAVIALISYGVLQLEPSLNERFLRFYQDEIGPYWPPERQLVDNGYRDIYFPFSELPTPTLRISYQWTLQQLLGYISTWSAVTRACEAGKTTVLQQFSRDIEVLWGDPQTLRPVSWPVIIRAGKVA</sequence>
<dbReference type="AlphaFoldDB" id="A0A095TDT5"/>
<dbReference type="Proteomes" id="UP000029577">
    <property type="component" value="Unassembled WGS sequence"/>
</dbReference>
<dbReference type="SUPFAM" id="SSF53335">
    <property type="entry name" value="S-adenosyl-L-methionine-dependent methyltransferases"/>
    <property type="match status" value="1"/>
</dbReference>
<dbReference type="CDD" id="cd02440">
    <property type="entry name" value="AdoMet_MTases"/>
    <property type="match status" value="1"/>
</dbReference>
<evidence type="ECO:0000256" key="3">
    <source>
        <dbReference type="ARBA" id="ARBA00022679"/>
    </source>
</evidence>
<evidence type="ECO:0000313" key="6">
    <source>
        <dbReference type="Proteomes" id="UP000029577"/>
    </source>
</evidence>
<dbReference type="PANTHER" id="PTHR44942">
    <property type="entry name" value="METHYLTRANSF_11 DOMAIN-CONTAINING PROTEIN"/>
    <property type="match status" value="1"/>
</dbReference>
<proteinExistence type="inferred from homology"/>
<keyword evidence="3" id="KW-0808">Transferase</keyword>
<name>A0A095TDT5_9GAMM</name>
<dbReference type="InterPro" id="IPR051052">
    <property type="entry name" value="Diverse_substrate_MTase"/>
</dbReference>
<gene>
    <name evidence="5" type="ORF">HA49_06175</name>
</gene>
<feature type="domain" description="Methyltransferase type 11" evidence="4">
    <location>
        <begin position="44"/>
        <end position="132"/>
    </location>
</feature>
<dbReference type="InterPro" id="IPR013216">
    <property type="entry name" value="Methyltransf_11"/>
</dbReference>
<dbReference type="eggNOG" id="COG2226">
    <property type="taxonomic scope" value="Bacteria"/>
</dbReference>
<evidence type="ECO:0000313" key="5">
    <source>
        <dbReference type="EMBL" id="KGD74877.1"/>
    </source>
</evidence>
<dbReference type="PANTHER" id="PTHR44942:SF4">
    <property type="entry name" value="METHYLTRANSFERASE TYPE 11 DOMAIN-CONTAINING PROTEIN"/>
    <property type="match status" value="1"/>
</dbReference>
<comment type="caution">
    <text evidence="5">The sequence shown here is derived from an EMBL/GenBank/DDBJ whole genome shotgun (WGS) entry which is preliminary data.</text>
</comment>
<dbReference type="RefSeq" id="WP_038017926.1">
    <property type="nucleotide sequence ID" value="NZ_JPKR02000004.1"/>
</dbReference>
<dbReference type="GO" id="GO:0032259">
    <property type="term" value="P:methylation"/>
    <property type="evidence" value="ECO:0007669"/>
    <property type="project" value="UniProtKB-KW"/>
</dbReference>
<keyword evidence="6" id="KW-1185">Reference proteome</keyword>
<evidence type="ECO:0000256" key="2">
    <source>
        <dbReference type="ARBA" id="ARBA00022603"/>
    </source>
</evidence>
<dbReference type="EMBL" id="JPKR02000004">
    <property type="protein sequence ID" value="KGD74877.1"/>
    <property type="molecule type" value="Genomic_DNA"/>
</dbReference>
<dbReference type="OrthoDB" id="9797252at2"/>
<dbReference type="InterPro" id="IPR029063">
    <property type="entry name" value="SAM-dependent_MTases_sf"/>
</dbReference>
<accession>A0A095TDT5</accession>
<reference evidence="5" key="1">
    <citation type="submission" date="2014-12" db="EMBL/GenBank/DDBJ databases">
        <title>The draft genome of the Tatumella morbirosei type strain, LMG23360T isolated from pineapple rot.</title>
        <authorList>
            <person name="Smits T.H."/>
            <person name="Palmer M."/>
            <person name="Venter S.N."/>
            <person name="Duffy B."/>
            <person name="Steenkamp E.T."/>
            <person name="Chan W.Y."/>
            <person name="Coutinho T.A."/>
            <person name="Coetzee M.P."/>
            <person name="De Maayer P."/>
        </authorList>
    </citation>
    <scope>NUCLEOTIDE SEQUENCE [LARGE SCALE GENOMIC DNA]</scope>
    <source>
        <strain evidence="5">LMG 23360</strain>
    </source>
</reference>
<keyword evidence="2 5" id="KW-0489">Methyltransferase</keyword>
<comment type="similarity">
    <text evidence="1">Belongs to the methyltransferase superfamily.</text>
</comment>
<protein>
    <submittedName>
        <fullName evidence="5">SAM-dependent methyltransferase</fullName>
    </submittedName>
</protein>
<dbReference type="GO" id="GO:0008757">
    <property type="term" value="F:S-adenosylmethionine-dependent methyltransferase activity"/>
    <property type="evidence" value="ECO:0007669"/>
    <property type="project" value="InterPro"/>
</dbReference>
<dbReference type="Gene3D" id="3.40.50.150">
    <property type="entry name" value="Vaccinia Virus protein VP39"/>
    <property type="match status" value="1"/>
</dbReference>
<organism evidence="5 6">
    <name type="scientific">Tatumella morbirosei</name>
    <dbReference type="NCBI Taxonomy" id="642227"/>
    <lineage>
        <taxon>Bacteria</taxon>
        <taxon>Pseudomonadati</taxon>
        <taxon>Pseudomonadota</taxon>
        <taxon>Gammaproteobacteria</taxon>
        <taxon>Enterobacterales</taxon>
        <taxon>Erwiniaceae</taxon>
        <taxon>Tatumella</taxon>
    </lineage>
</organism>